<dbReference type="AlphaFoldDB" id="A0AA36MKV2"/>
<accession>A0AA36MKV2</accession>
<dbReference type="EMBL" id="CAUJNA010000102">
    <property type="protein sequence ID" value="CAJ1371865.1"/>
    <property type="molecule type" value="Genomic_DNA"/>
</dbReference>
<evidence type="ECO:0000313" key="3">
    <source>
        <dbReference type="Proteomes" id="UP001178507"/>
    </source>
</evidence>
<feature type="region of interest" description="Disordered" evidence="1">
    <location>
        <begin position="160"/>
        <end position="298"/>
    </location>
</feature>
<comment type="caution">
    <text evidence="2">The sequence shown here is derived from an EMBL/GenBank/DDBJ whole genome shotgun (WGS) entry which is preliminary data.</text>
</comment>
<protein>
    <submittedName>
        <fullName evidence="2">Uncharacterized protein</fullName>
    </submittedName>
</protein>
<evidence type="ECO:0000256" key="1">
    <source>
        <dbReference type="SAM" id="MobiDB-lite"/>
    </source>
</evidence>
<evidence type="ECO:0000313" key="2">
    <source>
        <dbReference type="EMBL" id="CAJ1371865.1"/>
    </source>
</evidence>
<feature type="compositionally biased region" description="Polar residues" evidence="1">
    <location>
        <begin position="111"/>
        <end position="124"/>
    </location>
</feature>
<reference evidence="2" key="1">
    <citation type="submission" date="2023-08" db="EMBL/GenBank/DDBJ databases">
        <authorList>
            <person name="Chen Y."/>
            <person name="Shah S."/>
            <person name="Dougan E. K."/>
            <person name="Thang M."/>
            <person name="Chan C."/>
        </authorList>
    </citation>
    <scope>NUCLEOTIDE SEQUENCE</scope>
</reference>
<dbReference type="Proteomes" id="UP001178507">
    <property type="component" value="Unassembled WGS sequence"/>
</dbReference>
<sequence length="298" mass="31310">MDVLLEAVWYVKDELKIVTDSYSKQEARLREQDALLAAQAVRLEALEAARAAPMAAPAAVAMEPLVAVTEEPQAEEEVKPKKPEELRSELFSDLLGFDPVPTKPKVEETRSQPCAATAIASTPEPSEDEEAALLVCRADDPLSGPNDPWLDSGAAARRVIVTAQPKAPNKTVAPLKEPERAATAKPKPMPASLNSSRAKAAAKPSGPSASLVAKLAGAAERKKEMSVAAIAAKAQNFMEDLDGEKPSAGNSGSPPSKAAPEVKLPNSPTVPTAAKSEPSKPIPKAPPEGLKQKLKSSE</sequence>
<keyword evidence="3" id="KW-1185">Reference proteome</keyword>
<gene>
    <name evidence="2" type="ORF">EVOR1521_LOCUS2075</name>
</gene>
<organism evidence="2 3">
    <name type="scientific">Effrenium voratum</name>
    <dbReference type="NCBI Taxonomy" id="2562239"/>
    <lineage>
        <taxon>Eukaryota</taxon>
        <taxon>Sar</taxon>
        <taxon>Alveolata</taxon>
        <taxon>Dinophyceae</taxon>
        <taxon>Suessiales</taxon>
        <taxon>Symbiodiniaceae</taxon>
        <taxon>Effrenium</taxon>
    </lineage>
</organism>
<feature type="region of interest" description="Disordered" evidence="1">
    <location>
        <begin position="103"/>
        <end position="129"/>
    </location>
</feature>
<proteinExistence type="predicted"/>
<feature type="compositionally biased region" description="Low complexity" evidence="1">
    <location>
        <begin position="195"/>
        <end position="210"/>
    </location>
</feature>
<name>A0AA36MKV2_9DINO</name>